<reference evidence="1 2" key="1">
    <citation type="submission" date="2019-01" db="EMBL/GenBank/DDBJ databases">
        <title>Spirosoma flava sp. nov., a propanil-degrading bacterium isolated from herbicide-contaminated soil.</title>
        <authorList>
            <person name="Zhang L."/>
            <person name="Jiang J.-D."/>
        </authorList>
    </citation>
    <scope>NUCLEOTIDE SEQUENCE [LARGE SCALE GENOMIC DNA]</scope>
    <source>
        <strain evidence="1 2">TY50</strain>
    </source>
</reference>
<comment type="caution">
    <text evidence="1">The sequence shown here is derived from an EMBL/GenBank/DDBJ whole genome shotgun (WGS) entry which is preliminary data.</text>
</comment>
<name>A0A4Q2US61_9BACT</name>
<dbReference type="EMBL" id="SBLB01000001">
    <property type="protein sequence ID" value="RYC70701.1"/>
    <property type="molecule type" value="Genomic_DNA"/>
</dbReference>
<dbReference type="AlphaFoldDB" id="A0A4Q2US61"/>
<organism evidence="1 2">
    <name type="scientific">Spirosoma sordidisoli</name>
    <dbReference type="NCBI Taxonomy" id="2502893"/>
    <lineage>
        <taxon>Bacteria</taxon>
        <taxon>Pseudomonadati</taxon>
        <taxon>Bacteroidota</taxon>
        <taxon>Cytophagia</taxon>
        <taxon>Cytophagales</taxon>
        <taxon>Cytophagaceae</taxon>
        <taxon>Spirosoma</taxon>
    </lineage>
</organism>
<dbReference type="Proteomes" id="UP000290407">
    <property type="component" value="Unassembled WGS sequence"/>
</dbReference>
<evidence type="ECO:0000313" key="1">
    <source>
        <dbReference type="EMBL" id="RYC70701.1"/>
    </source>
</evidence>
<sequence length="201" mass="23258">MTTKIPYNLNYPIWVKLTEAGYEVWKAGKEQYLPKKFHHPVEVYKSVADSDGYVSIQGWEFAQIFGPHIHNTASLFNYQAYVEVEVIESDTDSLQEINSGLPSHEIWLGYYHLGQGYEPPTEPELVATIQAVSFVIACFKYELRLNYESVCKHEKRGRIANYEYGWDYDMSRNSNSWTGAYYPSREAALASFNRTIVKKEV</sequence>
<accession>A0A4Q2US61</accession>
<protein>
    <submittedName>
        <fullName evidence="1">Uncharacterized protein</fullName>
    </submittedName>
</protein>
<proteinExistence type="predicted"/>
<gene>
    <name evidence="1" type="ORF">EQG79_00685</name>
</gene>
<dbReference type="RefSeq" id="WP_129598926.1">
    <property type="nucleotide sequence ID" value="NZ_SBLB01000001.1"/>
</dbReference>
<evidence type="ECO:0000313" key="2">
    <source>
        <dbReference type="Proteomes" id="UP000290407"/>
    </source>
</evidence>
<keyword evidence="2" id="KW-1185">Reference proteome</keyword>